<dbReference type="PROSITE" id="PS00092">
    <property type="entry name" value="N6_MTASE"/>
    <property type="match status" value="1"/>
</dbReference>
<dbReference type="EC" id="2.1.1.297" evidence="5"/>
<accession>A0AA36UHL7</accession>
<dbReference type="InterPro" id="IPR004556">
    <property type="entry name" value="HemK-like"/>
</dbReference>
<dbReference type="InterPro" id="IPR050320">
    <property type="entry name" value="N5-glutamine_MTase"/>
</dbReference>
<dbReference type="FunFam" id="3.40.50.150:FF:000053">
    <property type="entry name" value="Release factor glutamine methyltransferase"/>
    <property type="match status" value="1"/>
</dbReference>
<dbReference type="InterPro" id="IPR029063">
    <property type="entry name" value="SAM-dependent_MTases_sf"/>
</dbReference>
<feature type="binding site" evidence="5">
    <location>
        <position position="159"/>
    </location>
    <ligand>
        <name>S-adenosyl-L-methionine</name>
        <dbReference type="ChEBI" id="CHEBI:59789"/>
    </ligand>
</feature>
<dbReference type="EMBL" id="CP094241">
    <property type="protein sequence ID" value="UNV84985.1"/>
    <property type="molecule type" value="Genomic_DNA"/>
</dbReference>
<evidence type="ECO:0000313" key="10">
    <source>
        <dbReference type="Proteomes" id="UP000004982"/>
    </source>
</evidence>
<dbReference type="GO" id="GO:0003676">
    <property type="term" value="F:nucleic acid binding"/>
    <property type="evidence" value="ECO:0007669"/>
    <property type="project" value="InterPro"/>
</dbReference>
<dbReference type="GO" id="GO:0102559">
    <property type="term" value="F:peptide chain release factor N(5)-glutamine methyltransferase activity"/>
    <property type="evidence" value="ECO:0007669"/>
    <property type="project" value="UniProtKB-EC"/>
</dbReference>
<name>A0AA36UHL7_9NEIS</name>
<gene>
    <name evidence="8" type="primary">hemK</name>
    <name evidence="5 9" type="synonym">prmC</name>
    <name evidence="8" type="ORF">HMPREF9418_2304</name>
    <name evidence="9" type="ORF">MON40_00155</name>
</gene>
<dbReference type="Pfam" id="PF17827">
    <property type="entry name" value="PrmC_N"/>
    <property type="match status" value="1"/>
</dbReference>
<dbReference type="Proteomes" id="UP000004982">
    <property type="component" value="Unassembled WGS sequence"/>
</dbReference>
<evidence type="ECO:0000256" key="1">
    <source>
        <dbReference type="ARBA" id="ARBA00022603"/>
    </source>
</evidence>
<dbReference type="NCBIfam" id="TIGR03534">
    <property type="entry name" value="RF_mod_PrmC"/>
    <property type="match status" value="1"/>
</dbReference>
<dbReference type="PANTHER" id="PTHR18895">
    <property type="entry name" value="HEMK METHYLTRANSFERASE"/>
    <property type="match status" value="1"/>
</dbReference>
<feature type="domain" description="Release factor glutamine methyltransferase N-terminal" evidence="7">
    <location>
        <begin position="10"/>
        <end position="66"/>
    </location>
</feature>
<protein>
    <recommendedName>
        <fullName evidence="5">Release factor glutamine methyltransferase</fullName>
        <shortName evidence="5">RF MTase</shortName>
        <ecNumber evidence="5">2.1.1.297</ecNumber>
    </recommendedName>
    <alternativeName>
        <fullName evidence="5">N5-glutamine methyltransferase PrmC</fullName>
    </alternativeName>
    <alternativeName>
        <fullName evidence="5">Protein-(glutamine-N5) MTase PrmC</fullName>
    </alternativeName>
    <alternativeName>
        <fullName evidence="5">Protein-glutamine N-methyltransferase PrmC</fullName>
    </alternativeName>
</protein>
<proteinExistence type="inferred from homology"/>
<dbReference type="InterPro" id="IPR040758">
    <property type="entry name" value="PrmC_N"/>
</dbReference>
<feature type="domain" description="Methyltransferase small" evidence="6">
    <location>
        <begin position="97"/>
        <end position="188"/>
    </location>
</feature>
<keyword evidence="3 5" id="KW-0949">S-adenosyl-L-methionine</keyword>
<comment type="function">
    <text evidence="5">Methylates the class 1 translation termination release factors RF1/PrfA and RF2/PrfB on the glutamine residue of the universally conserved GGQ motif.</text>
</comment>
<feature type="binding site" evidence="5">
    <location>
        <position position="179"/>
    </location>
    <ligand>
        <name>S-adenosyl-L-methionine</name>
        <dbReference type="ChEBI" id="CHEBI:59789"/>
    </ligand>
</feature>
<dbReference type="InterPro" id="IPR007848">
    <property type="entry name" value="Small_mtfrase_dom"/>
</dbReference>
<comment type="catalytic activity">
    <reaction evidence="4 5">
        <text>L-glutaminyl-[peptide chain release factor] + S-adenosyl-L-methionine = N(5)-methyl-L-glutaminyl-[peptide chain release factor] + S-adenosyl-L-homocysteine + H(+)</text>
        <dbReference type="Rhea" id="RHEA:42896"/>
        <dbReference type="Rhea" id="RHEA-COMP:10271"/>
        <dbReference type="Rhea" id="RHEA-COMP:10272"/>
        <dbReference type="ChEBI" id="CHEBI:15378"/>
        <dbReference type="ChEBI" id="CHEBI:30011"/>
        <dbReference type="ChEBI" id="CHEBI:57856"/>
        <dbReference type="ChEBI" id="CHEBI:59789"/>
        <dbReference type="ChEBI" id="CHEBI:61891"/>
        <dbReference type="EC" id="2.1.1.297"/>
    </reaction>
</comment>
<dbReference type="Proteomes" id="UP000829455">
    <property type="component" value="Chromosome"/>
</dbReference>
<organism evidence="8 10">
    <name type="scientific">Neisseria macacae ATCC 33926</name>
    <dbReference type="NCBI Taxonomy" id="997348"/>
    <lineage>
        <taxon>Bacteria</taxon>
        <taxon>Pseudomonadati</taxon>
        <taxon>Pseudomonadota</taxon>
        <taxon>Betaproteobacteria</taxon>
        <taxon>Neisseriales</taxon>
        <taxon>Neisseriaceae</taxon>
        <taxon>Neisseria</taxon>
    </lineage>
</organism>
<dbReference type="PANTHER" id="PTHR18895:SF74">
    <property type="entry name" value="MTRF1L RELEASE FACTOR GLUTAMINE METHYLTRANSFERASE"/>
    <property type="match status" value="1"/>
</dbReference>
<keyword evidence="1 5" id="KW-0489">Methyltransferase</keyword>
<dbReference type="SUPFAM" id="SSF53335">
    <property type="entry name" value="S-adenosyl-L-methionine-dependent methyltransferases"/>
    <property type="match status" value="1"/>
</dbReference>
<evidence type="ECO:0000256" key="4">
    <source>
        <dbReference type="ARBA" id="ARBA00048391"/>
    </source>
</evidence>
<dbReference type="AlphaFoldDB" id="A0AA36UHL7"/>
<dbReference type="Gene3D" id="3.40.50.150">
    <property type="entry name" value="Vaccinia Virus protein VP39"/>
    <property type="match status" value="1"/>
</dbReference>
<comment type="similarity">
    <text evidence="5">Belongs to the protein N5-glutamine methyltransferase family. PrmC subfamily.</text>
</comment>
<dbReference type="Pfam" id="PF05175">
    <property type="entry name" value="MTS"/>
    <property type="match status" value="1"/>
</dbReference>
<evidence type="ECO:0000313" key="8">
    <source>
        <dbReference type="EMBL" id="EGQ75728.1"/>
    </source>
</evidence>
<dbReference type="InterPro" id="IPR019874">
    <property type="entry name" value="RF_methyltr_PrmC"/>
</dbReference>
<keyword evidence="2 5" id="KW-0808">Transferase</keyword>
<dbReference type="Gene3D" id="1.10.8.10">
    <property type="entry name" value="DNA helicase RuvA subunit, C-terminal domain"/>
    <property type="match status" value="1"/>
</dbReference>
<dbReference type="CDD" id="cd02440">
    <property type="entry name" value="AdoMet_MTases"/>
    <property type="match status" value="1"/>
</dbReference>
<evidence type="ECO:0000313" key="11">
    <source>
        <dbReference type="Proteomes" id="UP000829455"/>
    </source>
</evidence>
<evidence type="ECO:0000259" key="7">
    <source>
        <dbReference type="Pfam" id="PF17827"/>
    </source>
</evidence>
<evidence type="ECO:0000256" key="5">
    <source>
        <dbReference type="HAMAP-Rule" id="MF_02126"/>
    </source>
</evidence>
<feature type="binding site" evidence="5">
    <location>
        <begin position="109"/>
        <end position="113"/>
    </location>
    <ligand>
        <name>S-adenosyl-L-methionine</name>
        <dbReference type="ChEBI" id="CHEBI:59789"/>
    </ligand>
</feature>
<reference evidence="9 11" key="2">
    <citation type="submission" date="2022-03" db="EMBL/GenBank/DDBJ databases">
        <title>Genome sequencing of Neisseria macacae.</title>
        <authorList>
            <person name="Baek M.-G."/>
        </authorList>
    </citation>
    <scope>NUCLEOTIDE SEQUENCE [LARGE SCALE GENOMIC DNA]</scope>
    <source>
        <strain evidence="9 11">ATCC 33926</strain>
    </source>
</reference>
<evidence type="ECO:0000256" key="3">
    <source>
        <dbReference type="ARBA" id="ARBA00022691"/>
    </source>
</evidence>
<feature type="binding site" evidence="5">
    <location>
        <position position="132"/>
    </location>
    <ligand>
        <name>S-adenosyl-L-methionine</name>
        <dbReference type="ChEBI" id="CHEBI:59789"/>
    </ligand>
</feature>
<evidence type="ECO:0000256" key="2">
    <source>
        <dbReference type="ARBA" id="ARBA00022679"/>
    </source>
</evidence>
<dbReference type="HAMAP" id="MF_02126">
    <property type="entry name" value="RF_methyltr_PrmC"/>
    <property type="match status" value="1"/>
</dbReference>
<evidence type="ECO:0000313" key="9">
    <source>
        <dbReference type="EMBL" id="UNV84985.1"/>
    </source>
</evidence>
<evidence type="ECO:0000259" key="6">
    <source>
        <dbReference type="Pfam" id="PF05175"/>
    </source>
</evidence>
<keyword evidence="11" id="KW-1185">Reference proteome</keyword>
<dbReference type="GO" id="GO:0032259">
    <property type="term" value="P:methylation"/>
    <property type="evidence" value="ECO:0007669"/>
    <property type="project" value="UniProtKB-KW"/>
</dbReference>
<dbReference type="RefSeq" id="WP_003779528.1">
    <property type="nucleotide sequence ID" value="NZ_CP094241.1"/>
</dbReference>
<feature type="binding site" evidence="5">
    <location>
        <begin position="179"/>
        <end position="182"/>
    </location>
    <ligand>
        <name>substrate</name>
    </ligand>
</feature>
<sequence>MTLDQWLRHSQLPRLEARMLLQHAGGYSRVQLVTQGADPLPEAVAAQLDILQARRLKGEPMAYILGGREFYGRWFEVGPDVLIPRPETEHLVEAVIGHLPANGQVWDLGTGSGAVAVTVALERTDAAVRASDISGGALAIARKNAENLGARVEFALGSWFETDKTSSEDKHRFDVIVSNPPYIEAGDEHLSQGDLRFEPQTALTDFADGLTCIRELAQRAPEFLKEGGWLLLEHGYNQGAAVRQILTANGFVEVSTQQDLAGLDRLTLGMFRHIE</sequence>
<dbReference type="EMBL" id="AFQE01000113">
    <property type="protein sequence ID" value="EGQ75728.1"/>
    <property type="molecule type" value="Genomic_DNA"/>
</dbReference>
<dbReference type="NCBIfam" id="TIGR00536">
    <property type="entry name" value="hemK_fam"/>
    <property type="match status" value="1"/>
</dbReference>
<reference evidence="8 10" key="1">
    <citation type="submission" date="2011-05" db="EMBL/GenBank/DDBJ databases">
        <authorList>
            <person name="Muzny D."/>
            <person name="Qin X."/>
            <person name="Deng J."/>
            <person name="Jiang H."/>
            <person name="Liu Y."/>
            <person name="Qu J."/>
            <person name="Song X.-Z."/>
            <person name="Zhang L."/>
            <person name="Thornton R."/>
            <person name="Coyle M."/>
            <person name="Francisco L."/>
            <person name="Jackson L."/>
            <person name="Javaid M."/>
            <person name="Korchina V."/>
            <person name="Kovar C."/>
            <person name="Mata R."/>
            <person name="Mathew T."/>
            <person name="Ngo R."/>
            <person name="Nguyen L."/>
            <person name="Nguyen N."/>
            <person name="Okwuonu G."/>
            <person name="Ongeri F."/>
            <person name="Pham C."/>
            <person name="Simmons D."/>
            <person name="Wilczek-Boney K."/>
            <person name="Hale W."/>
            <person name="Jakkamsetti A."/>
            <person name="Pham P."/>
            <person name="Ruth R."/>
            <person name="San Lucas F."/>
            <person name="Warren J."/>
            <person name="Zhang J."/>
            <person name="Zhao Z."/>
            <person name="Zhou C."/>
            <person name="Zhu D."/>
            <person name="Lee S."/>
            <person name="Bess C."/>
            <person name="Blankenburg K."/>
            <person name="Forbes L."/>
            <person name="Fu Q."/>
            <person name="Gubbala S."/>
            <person name="Hirani K."/>
            <person name="Jayaseelan J.C."/>
            <person name="Lara F."/>
            <person name="Munidasa M."/>
            <person name="Palculict T."/>
            <person name="Patil S."/>
            <person name="Pu L.-L."/>
            <person name="Saada N."/>
            <person name="Tang L."/>
            <person name="Weissenberger G."/>
            <person name="Zhu Y."/>
            <person name="Hemphill L."/>
            <person name="Shang Y."/>
            <person name="Youmans B."/>
            <person name="Ayvaz T."/>
            <person name="Ross M."/>
            <person name="Santibanez J."/>
            <person name="Aqrawi P."/>
            <person name="Gross S."/>
            <person name="Joshi V."/>
            <person name="Fowler G."/>
            <person name="Nazareth L."/>
            <person name="Reid J."/>
            <person name="Worley K."/>
            <person name="Petrosino J."/>
            <person name="Highlander S."/>
            <person name="Gibbs R."/>
        </authorList>
    </citation>
    <scope>NUCLEOTIDE SEQUENCE [LARGE SCALE GENOMIC DNA]</scope>
    <source>
        <strain evidence="8 10">ATCC 33926</strain>
    </source>
</reference>
<dbReference type="InterPro" id="IPR002052">
    <property type="entry name" value="DNA_methylase_N6_adenine_CS"/>
</dbReference>